<dbReference type="PROSITE" id="PS51257">
    <property type="entry name" value="PROKAR_LIPOPROTEIN"/>
    <property type="match status" value="1"/>
</dbReference>
<name>A0A7S2XGF2_9EUKA</name>
<feature type="signal peptide" evidence="6">
    <location>
        <begin position="1"/>
        <end position="30"/>
    </location>
</feature>
<dbReference type="SUPFAM" id="SSF54534">
    <property type="entry name" value="FKBP-like"/>
    <property type="match status" value="1"/>
</dbReference>
<dbReference type="PROSITE" id="PS50059">
    <property type="entry name" value="FKBP_PPIASE"/>
    <property type="match status" value="1"/>
</dbReference>
<keyword evidence="4 5" id="KW-0413">Isomerase</keyword>
<dbReference type="PANTHER" id="PTHR43811:SF17">
    <property type="entry name" value="PEPTIDYL-PROLYL CIS-TRANS ISOMERASE FKBP16-3, CHLOROPLASTIC"/>
    <property type="match status" value="1"/>
</dbReference>
<gene>
    <name evidence="8" type="ORF">LSP00402_LOCUS21111</name>
</gene>
<dbReference type="AlphaFoldDB" id="A0A7S2XGF2"/>
<accession>A0A7S2XGF2</accession>
<feature type="chain" id="PRO_5030556737" description="peptidylprolyl isomerase" evidence="6">
    <location>
        <begin position="31"/>
        <end position="238"/>
    </location>
</feature>
<dbReference type="PANTHER" id="PTHR43811">
    <property type="entry name" value="FKBP-TYPE PEPTIDYL-PROLYL CIS-TRANS ISOMERASE FKPA"/>
    <property type="match status" value="1"/>
</dbReference>
<dbReference type="InterPro" id="IPR001179">
    <property type="entry name" value="PPIase_FKBP_dom"/>
</dbReference>
<comment type="catalytic activity">
    <reaction evidence="1 5">
        <text>[protein]-peptidylproline (omega=180) = [protein]-peptidylproline (omega=0)</text>
        <dbReference type="Rhea" id="RHEA:16237"/>
        <dbReference type="Rhea" id="RHEA-COMP:10747"/>
        <dbReference type="Rhea" id="RHEA-COMP:10748"/>
        <dbReference type="ChEBI" id="CHEBI:83833"/>
        <dbReference type="ChEBI" id="CHEBI:83834"/>
        <dbReference type="EC" id="5.2.1.8"/>
    </reaction>
</comment>
<feature type="domain" description="PPIase FKBP-type" evidence="7">
    <location>
        <begin position="126"/>
        <end position="222"/>
    </location>
</feature>
<dbReference type="GO" id="GO:0003755">
    <property type="term" value="F:peptidyl-prolyl cis-trans isomerase activity"/>
    <property type="evidence" value="ECO:0007669"/>
    <property type="project" value="UniProtKB-KW"/>
</dbReference>
<evidence type="ECO:0000256" key="1">
    <source>
        <dbReference type="ARBA" id="ARBA00000971"/>
    </source>
</evidence>
<dbReference type="EMBL" id="HBHP01034285">
    <property type="protein sequence ID" value="CAD9777095.1"/>
    <property type="molecule type" value="Transcribed_RNA"/>
</dbReference>
<dbReference type="Pfam" id="PF00254">
    <property type="entry name" value="FKBP_C"/>
    <property type="match status" value="1"/>
</dbReference>
<evidence type="ECO:0000256" key="2">
    <source>
        <dbReference type="ARBA" id="ARBA00013194"/>
    </source>
</evidence>
<evidence type="ECO:0000256" key="6">
    <source>
        <dbReference type="SAM" id="SignalP"/>
    </source>
</evidence>
<evidence type="ECO:0000256" key="4">
    <source>
        <dbReference type="ARBA" id="ARBA00023235"/>
    </source>
</evidence>
<keyword evidence="6" id="KW-0732">Signal</keyword>
<dbReference type="InterPro" id="IPR046357">
    <property type="entry name" value="PPIase_dom_sf"/>
</dbReference>
<keyword evidence="3 5" id="KW-0697">Rotamase</keyword>
<dbReference type="EC" id="5.2.1.8" evidence="2 5"/>
<organism evidence="8">
    <name type="scientific">Lotharella oceanica</name>
    <dbReference type="NCBI Taxonomy" id="641309"/>
    <lineage>
        <taxon>Eukaryota</taxon>
        <taxon>Sar</taxon>
        <taxon>Rhizaria</taxon>
        <taxon>Cercozoa</taxon>
        <taxon>Chlorarachniophyceae</taxon>
        <taxon>Lotharella</taxon>
    </lineage>
</organism>
<evidence type="ECO:0000256" key="3">
    <source>
        <dbReference type="ARBA" id="ARBA00023110"/>
    </source>
</evidence>
<evidence type="ECO:0000259" key="7">
    <source>
        <dbReference type="PROSITE" id="PS50059"/>
    </source>
</evidence>
<sequence length="238" mass="24540">MTTKTLLATIAAAALLFACLAPRSPSSIEASLIAKSPAQARIVRQCSRVSAASRAPAGASAGVSRRGLGFGLLGVGGLLASRGAGAAEVCDSSCETDVDNLPLQTTRTGLKYRDIKVGEGDTPPKAFDVVVHYTLKIETPTGLKPFFSSLEGNGRPLDIRVGTGMVIPGLDEGLATMRKGGVRRLYIPGNLSFPNGVKAKPGSPSVPPNSAIVADVQLIYIPGIDDDLEIVGAGEDEE</sequence>
<evidence type="ECO:0000313" key="8">
    <source>
        <dbReference type="EMBL" id="CAD9777095.1"/>
    </source>
</evidence>
<proteinExistence type="predicted"/>
<evidence type="ECO:0000256" key="5">
    <source>
        <dbReference type="PROSITE-ProRule" id="PRU00277"/>
    </source>
</evidence>
<protein>
    <recommendedName>
        <fullName evidence="2 5">peptidylprolyl isomerase</fullName>
        <ecNumber evidence="2 5">5.2.1.8</ecNumber>
    </recommendedName>
</protein>
<reference evidence="8" key="1">
    <citation type="submission" date="2021-01" db="EMBL/GenBank/DDBJ databases">
        <authorList>
            <person name="Corre E."/>
            <person name="Pelletier E."/>
            <person name="Niang G."/>
            <person name="Scheremetjew M."/>
            <person name="Finn R."/>
            <person name="Kale V."/>
            <person name="Holt S."/>
            <person name="Cochrane G."/>
            <person name="Meng A."/>
            <person name="Brown T."/>
            <person name="Cohen L."/>
        </authorList>
    </citation>
    <scope>NUCLEOTIDE SEQUENCE</scope>
    <source>
        <strain evidence="8">CCMP622</strain>
    </source>
</reference>
<dbReference type="Gene3D" id="3.10.50.40">
    <property type="match status" value="1"/>
</dbReference>